<evidence type="ECO:0000256" key="6">
    <source>
        <dbReference type="ARBA" id="ARBA00029677"/>
    </source>
</evidence>
<dbReference type="AlphaFoldDB" id="A0A0D0B8E0"/>
<keyword evidence="5 8" id="KW-0378">Hydrolase</keyword>
<comment type="subunit">
    <text evidence="2 8">Monomer.</text>
</comment>
<dbReference type="PANTHER" id="PTHR13035:SF0">
    <property type="entry name" value="PROTEIN N-TERMINAL GLUTAMINE AMIDOHYDROLASE"/>
    <property type="match status" value="1"/>
</dbReference>
<dbReference type="InterPro" id="IPR039733">
    <property type="entry name" value="NTAQ1"/>
</dbReference>
<dbReference type="Proteomes" id="UP000053593">
    <property type="component" value="Unassembled WGS sequence"/>
</dbReference>
<dbReference type="HOGENOM" id="CLU_091083_0_0_1"/>
<sequence length="260" mass="29564">MQRKKENAIQSWSWLTHIMITGLAMLSTTSPTVTPPALPQDAVYTSHYCEENVYLLIQSFFHNPSISEIWDIFAVFISNHARTVALWNQKLSNKLDWPVIWDYHVIAVLRAPKGSSIQSWVYDFDTHLGMPVTWNSYFSETFSMTVPEAFQSTFRVVPAEVYLDHFASDRSHMLDTKSACNPSYLKPLPPYPPLQGSFCIKHAVTHNLMDFVSMHPSDGYGDVFGIRTIHDFFASEMDDTTKPKPTATLQETYSTLLGVA</sequence>
<dbReference type="PANTHER" id="PTHR13035">
    <property type="entry name" value="PROTEIN N-TERMINAL GLUTAMINE AMIDOHYDROLASE"/>
    <property type="match status" value="1"/>
</dbReference>
<evidence type="ECO:0000256" key="1">
    <source>
        <dbReference type="ARBA" id="ARBA00008985"/>
    </source>
</evidence>
<feature type="domain" description="Protein N-terminal glutamine amidohydrolase alpha beta roll" evidence="10">
    <location>
        <begin position="44"/>
        <end position="233"/>
    </location>
</feature>
<comment type="function">
    <text evidence="8">Mediates the side-chain deamidation of N-terminal glutamine residues to glutamate, an important step in N-end rule pathway of protein degradation. Conversion of the resulting N-terminal glutamine to glutamate renders the protein susceptible to arginylation, polyubiquitination and degradation as specified by the N-end rule. Does not act on substrates with internal or C-terminal glutamine and does not act on non-glutamine residues in any position.</text>
</comment>
<evidence type="ECO:0000256" key="8">
    <source>
        <dbReference type="RuleBase" id="RU367082"/>
    </source>
</evidence>
<feature type="signal peptide" evidence="9">
    <location>
        <begin position="1"/>
        <end position="31"/>
    </location>
</feature>
<proteinExistence type="inferred from homology"/>
<dbReference type="Pfam" id="PF09764">
    <property type="entry name" value="Nt_Gln_amidase"/>
    <property type="match status" value="1"/>
</dbReference>
<dbReference type="GO" id="GO:0070773">
    <property type="term" value="F:protein-N-terminal glutamine amidohydrolase activity"/>
    <property type="evidence" value="ECO:0007669"/>
    <property type="project" value="UniProtKB-UniRule"/>
</dbReference>
<gene>
    <name evidence="11" type="ORF">GYMLUDRAFT_661749</name>
</gene>
<protein>
    <recommendedName>
        <fullName evidence="4 8">Protein N-terminal glutamine amidohydrolase</fullName>
        <ecNumber evidence="3 8">3.5.1.122</ecNumber>
    </recommendedName>
    <alternativeName>
        <fullName evidence="6 8">Protein NH2-terminal glutamine deamidase</fullName>
    </alternativeName>
</protein>
<dbReference type="EMBL" id="KN834778">
    <property type="protein sequence ID" value="KIK59835.1"/>
    <property type="molecule type" value="Genomic_DNA"/>
</dbReference>
<dbReference type="InterPro" id="IPR023128">
    <property type="entry name" value="Prot_N_Gln_amidohydro_ab_roll"/>
</dbReference>
<comment type="catalytic activity">
    <reaction evidence="7 8">
        <text>N-terminal L-glutaminyl-[protein] + H2O = N-terminal L-glutamyl-[protein] + NH4(+)</text>
        <dbReference type="Rhea" id="RHEA:50680"/>
        <dbReference type="Rhea" id="RHEA-COMP:12668"/>
        <dbReference type="Rhea" id="RHEA-COMP:12777"/>
        <dbReference type="ChEBI" id="CHEBI:15377"/>
        <dbReference type="ChEBI" id="CHEBI:28938"/>
        <dbReference type="ChEBI" id="CHEBI:64721"/>
        <dbReference type="ChEBI" id="CHEBI:64722"/>
        <dbReference type="EC" id="3.5.1.122"/>
    </reaction>
</comment>
<reference evidence="11 12" key="1">
    <citation type="submission" date="2014-04" db="EMBL/GenBank/DDBJ databases">
        <title>Evolutionary Origins and Diversification of the Mycorrhizal Mutualists.</title>
        <authorList>
            <consortium name="DOE Joint Genome Institute"/>
            <consortium name="Mycorrhizal Genomics Consortium"/>
            <person name="Kohler A."/>
            <person name="Kuo A."/>
            <person name="Nagy L.G."/>
            <person name="Floudas D."/>
            <person name="Copeland A."/>
            <person name="Barry K.W."/>
            <person name="Cichocki N."/>
            <person name="Veneault-Fourrey C."/>
            <person name="LaButti K."/>
            <person name="Lindquist E.A."/>
            <person name="Lipzen A."/>
            <person name="Lundell T."/>
            <person name="Morin E."/>
            <person name="Murat C."/>
            <person name="Riley R."/>
            <person name="Ohm R."/>
            <person name="Sun H."/>
            <person name="Tunlid A."/>
            <person name="Henrissat B."/>
            <person name="Grigoriev I.V."/>
            <person name="Hibbett D.S."/>
            <person name="Martin F."/>
        </authorList>
    </citation>
    <scope>NUCLEOTIDE SEQUENCE [LARGE SCALE GENOMIC DNA]</scope>
    <source>
        <strain evidence="11 12">FD-317 M1</strain>
    </source>
</reference>
<organism evidence="11 12">
    <name type="scientific">Collybiopsis luxurians FD-317 M1</name>
    <dbReference type="NCBI Taxonomy" id="944289"/>
    <lineage>
        <taxon>Eukaryota</taxon>
        <taxon>Fungi</taxon>
        <taxon>Dikarya</taxon>
        <taxon>Basidiomycota</taxon>
        <taxon>Agaricomycotina</taxon>
        <taxon>Agaricomycetes</taxon>
        <taxon>Agaricomycetidae</taxon>
        <taxon>Agaricales</taxon>
        <taxon>Marasmiineae</taxon>
        <taxon>Omphalotaceae</taxon>
        <taxon>Collybiopsis</taxon>
        <taxon>Collybiopsis luxurians</taxon>
    </lineage>
</organism>
<keyword evidence="9" id="KW-0732">Signal</keyword>
<dbReference type="InterPro" id="IPR037132">
    <property type="entry name" value="N_Gln_amidohydro_ab_roll_sf"/>
</dbReference>
<evidence type="ECO:0000256" key="2">
    <source>
        <dbReference type="ARBA" id="ARBA00011245"/>
    </source>
</evidence>
<comment type="similarity">
    <text evidence="1 8">Belongs to the NTAQ1 family.</text>
</comment>
<evidence type="ECO:0000256" key="4">
    <source>
        <dbReference type="ARBA" id="ARBA00021247"/>
    </source>
</evidence>
<dbReference type="GO" id="GO:0005634">
    <property type="term" value="C:nucleus"/>
    <property type="evidence" value="ECO:0007669"/>
    <property type="project" value="TreeGrafter"/>
</dbReference>
<keyword evidence="12" id="KW-1185">Reference proteome</keyword>
<evidence type="ECO:0000256" key="7">
    <source>
        <dbReference type="ARBA" id="ARBA00048768"/>
    </source>
</evidence>
<accession>A0A0D0B8E0</accession>
<dbReference type="GO" id="GO:0005829">
    <property type="term" value="C:cytosol"/>
    <property type="evidence" value="ECO:0007669"/>
    <property type="project" value="TreeGrafter"/>
</dbReference>
<evidence type="ECO:0000256" key="5">
    <source>
        <dbReference type="ARBA" id="ARBA00022801"/>
    </source>
</evidence>
<name>A0A0D0B8E0_9AGAR</name>
<evidence type="ECO:0000259" key="10">
    <source>
        <dbReference type="Pfam" id="PF09764"/>
    </source>
</evidence>
<dbReference type="OrthoDB" id="191192at2759"/>
<evidence type="ECO:0000313" key="12">
    <source>
        <dbReference type="Proteomes" id="UP000053593"/>
    </source>
</evidence>
<dbReference type="GO" id="GO:0008418">
    <property type="term" value="F:protein-N-terminal asparagine amidohydrolase activity"/>
    <property type="evidence" value="ECO:0007669"/>
    <property type="project" value="UniProtKB-UniRule"/>
</dbReference>
<dbReference type="Gene3D" id="3.10.620.10">
    <property type="entry name" value="Protein N-terminal glutamine amidohydrolase, alpha beta roll"/>
    <property type="match status" value="1"/>
</dbReference>
<evidence type="ECO:0000256" key="3">
    <source>
        <dbReference type="ARBA" id="ARBA00012718"/>
    </source>
</evidence>
<evidence type="ECO:0000256" key="9">
    <source>
        <dbReference type="SAM" id="SignalP"/>
    </source>
</evidence>
<evidence type="ECO:0000313" key="11">
    <source>
        <dbReference type="EMBL" id="KIK59835.1"/>
    </source>
</evidence>
<dbReference type="EC" id="3.5.1.122" evidence="3 8"/>
<feature type="chain" id="PRO_5002207601" description="Protein N-terminal glutamine amidohydrolase" evidence="9">
    <location>
        <begin position="32"/>
        <end position="260"/>
    </location>
</feature>